<feature type="region of interest" description="Disordered" evidence="1">
    <location>
        <begin position="173"/>
        <end position="198"/>
    </location>
</feature>
<accession>A0AAE0KXL7</accession>
<comment type="caution">
    <text evidence="3">The sequence shown here is derived from an EMBL/GenBank/DDBJ whole genome shotgun (WGS) entry which is preliminary data.</text>
</comment>
<reference evidence="3 4" key="1">
    <citation type="journal article" date="2015" name="Genome Biol. Evol.">
        <title>Comparative Genomics of a Bacterivorous Green Alga Reveals Evolutionary Causalities and Consequences of Phago-Mixotrophic Mode of Nutrition.</title>
        <authorList>
            <person name="Burns J.A."/>
            <person name="Paasch A."/>
            <person name="Narechania A."/>
            <person name="Kim E."/>
        </authorList>
    </citation>
    <scope>NUCLEOTIDE SEQUENCE [LARGE SCALE GENOMIC DNA]</scope>
    <source>
        <strain evidence="3 4">PLY_AMNH</strain>
    </source>
</reference>
<keyword evidence="2" id="KW-0812">Transmembrane</keyword>
<evidence type="ECO:0000313" key="3">
    <source>
        <dbReference type="EMBL" id="KAK3264437.1"/>
    </source>
</evidence>
<feature type="compositionally biased region" description="Basic and acidic residues" evidence="1">
    <location>
        <begin position="145"/>
        <end position="159"/>
    </location>
</feature>
<evidence type="ECO:0000313" key="4">
    <source>
        <dbReference type="Proteomes" id="UP001190700"/>
    </source>
</evidence>
<feature type="transmembrane region" description="Helical" evidence="2">
    <location>
        <begin position="23"/>
        <end position="41"/>
    </location>
</feature>
<dbReference type="EMBL" id="LGRX02014552">
    <property type="protein sequence ID" value="KAK3264437.1"/>
    <property type="molecule type" value="Genomic_DNA"/>
</dbReference>
<dbReference type="AlphaFoldDB" id="A0AAE0KXL7"/>
<protein>
    <submittedName>
        <fullName evidence="3">Uncharacterized protein</fullName>
    </submittedName>
</protein>
<organism evidence="3 4">
    <name type="scientific">Cymbomonas tetramitiformis</name>
    <dbReference type="NCBI Taxonomy" id="36881"/>
    <lineage>
        <taxon>Eukaryota</taxon>
        <taxon>Viridiplantae</taxon>
        <taxon>Chlorophyta</taxon>
        <taxon>Pyramimonadophyceae</taxon>
        <taxon>Pyramimonadales</taxon>
        <taxon>Pyramimonadaceae</taxon>
        <taxon>Cymbomonas</taxon>
    </lineage>
</organism>
<name>A0AAE0KXL7_9CHLO</name>
<feature type="compositionally biased region" description="Pro residues" evidence="1">
    <location>
        <begin position="176"/>
        <end position="195"/>
    </location>
</feature>
<gene>
    <name evidence="3" type="ORF">CYMTET_26825</name>
</gene>
<keyword evidence="2" id="KW-0472">Membrane</keyword>
<feature type="compositionally biased region" description="Basic residues" evidence="1">
    <location>
        <begin position="133"/>
        <end position="144"/>
    </location>
</feature>
<proteinExistence type="predicted"/>
<evidence type="ECO:0000256" key="1">
    <source>
        <dbReference type="SAM" id="MobiDB-lite"/>
    </source>
</evidence>
<evidence type="ECO:0000256" key="2">
    <source>
        <dbReference type="SAM" id="Phobius"/>
    </source>
</evidence>
<dbReference type="Proteomes" id="UP001190700">
    <property type="component" value="Unassembled WGS sequence"/>
</dbReference>
<feature type="region of interest" description="Disordered" evidence="1">
    <location>
        <begin position="285"/>
        <end position="330"/>
    </location>
</feature>
<keyword evidence="4" id="KW-1185">Reference proteome</keyword>
<feature type="region of interest" description="Disordered" evidence="1">
    <location>
        <begin position="122"/>
        <end position="159"/>
    </location>
</feature>
<sequence length="389" mass="43629">MEGDRIDVDEPPLRKKQYTKAIILRKFPLAFLLSMCFWVIVVCPTGPKEPAPRHLQGADENNVYEQLTRGGRDRLQYEGLFGVSLEQKGDIFDAPDTLGKHQREASLEEAKYDQLALAPHVQKNLSGTERARKPARATVHRKRAQSKESLERDVVTSPADRIEDALDALERLNAFPSPPSSLPSQPPEEPPPPILSHPTGFMRSQPYSVVHRPTYVVIEANVSKISAANRTYNRTPKHRSSGLDRVITRSKEESLNKMADTLGMDDLGLSYDFLKVMLNSYEGIQERTEGTNRSPGKLSPKEGMSNPPGRGERQEHQSRSKLAKGAMHLEPRSLLKAKVQLTKRPTRVNEHDLKSTVNDLLRNSFENEDGDTSLSMDEKAKLKLSLGLE</sequence>
<keyword evidence="2" id="KW-1133">Transmembrane helix</keyword>